<gene>
    <name evidence="8" type="primary">hisC</name>
    <name evidence="6" type="synonym">pat</name>
    <name evidence="8" type="ORF">V7F78_01410</name>
</gene>
<dbReference type="CDD" id="cd00609">
    <property type="entry name" value="AAT_like"/>
    <property type="match status" value="1"/>
</dbReference>
<dbReference type="PROSITE" id="PS00599">
    <property type="entry name" value="AA_TRANSFER_CLASS_2"/>
    <property type="match status" value="1"/>
</dbReference>
<organism evidence="8 9">
    <name type="scientific">Cutibacterium avidum</name>
    <dbReference type="NCBI Taxonomy" id="33010"/>
    <lineage>
        <taxon>Bacteria</taxon>
        <taxon>Bacillati</taxon>
        <taxon>Actinomycetota</taxon>
        <taxon>Actinomycetes</taxon>
        <taxon>Propionibacteriales</taxon>
        <taxon>Propionibacteriaceae</taxon>
        <taxon>Cutibacterium</taxon>
    </lineage>
</organism>
<dbReference type="Pfam" id="PF00155">
    <property type="entry name" value="Aminotran_1_2"/>
    <property type="match status" value="1"/>
</dbReference>
<keyword evidence="5 6" id="KW-0663">Pyridoxal phosphate</keyword>
<dbReference type="InterPro" id="IPR024892">
    <property type="entry name" value="ArAT"/>
</dbReference>
<dbReference type="AlphaFoldDB" id="A0AB35XED6"/>
<accession>A0AB35XED6</accession>
<dbReference type="RefSeq" id="WP_016666623.1">
    <property type="nucleotide sequence ID" value="NZ_CABKSM010000001.1"/>
</dbReference>
<dbReference type="GO" id="GO:0030170">
    <property type="term" value="F:pyridoxal phosphate binding"/>
    <property type="evidence" value="ECO:0007669"/>
    <property type="project" value="UniProtKB-UniRule"/>
</dbReference>
<comment type="function">
    <text evidence="6">Aminotransferase that catalyzes the conversion of aromatic amino acids and 2-oxoglutarate into corresponding aromatic oxo acids and L-glutamate.</text>
</comment>
<evidence type="ECO:0000256" key="2">
    <source>
        <dbReference type="ARBA" id="ARBA00011738"/>
    </source>
</evidence>
<dbReference type="Gene3D" id="3.40.640.10">
    <property type="entry name" value="Type I PLP-dependent aspartate aminotransferase-like (Major domain)"/>
    <property type="match status" value="1"/>
</dbReference>
<feature type="modified residue" description="N6-(pyridoxal phosphate)lysine" evidence="6">
    <location>
        <position position="219"/>
    </location>
</feature>
<keyword evidence="4 6" id="KW-0808">Transferase</keyword>
<dbReference type="NCBIfam" id="TIGR01141">
    <property type="entry name" value="hisC"/>
    <property type="match status" value="1"/>
</dbReference>
<comment type="cofactor">
    <cofactor evidence="1 6">
        <name>pyridoxal 5'-phosphate</name>
        <dbReference type="ChEBI" id="CHEBI:597326"/>
    </cofactor>
</comment>
<dbReference type="Proteomes" id="UP001309299">
    <property type="component" value="Unassembled WGS sequence"/>
</dbReference>
<dbReference type="InterPro" id="IPR005861">
    <property type="entry name" value="HisP_aminotrans"/>
</dbReference>
<sequence>MAKDVTRRDVVRGLPLYQQGIIPGSDAVKLSSNENPFGPLPSVVEAVTRMLAGFNRYPSISAEEVRSAIAEHVGVDMRQVALGAGSTEVASQLMHALASTGDEIIFPWRSFEAYPILTQVAGATPVPVPLTEDLRHDLDAMSAAITDRTRLIFLCTPNNPTGTALHTDEVEEFLVKVPEEVVVVIDEAYCHFNKEEGAVDGIGLLEHHPNVVVLRTFSKAYGLAGLRIGFAISSPEISEDLRRVATPFTVTSLAQQAAVASLAVEDQLDERIQQIIAERTRVFDALVEQGWRISPSHANFLWLATGDDTDRIDEALISRGVFARCWSGEGIRLSIGLPEENDRAIEALSQAIAEV</sequence>
<evidence type="ECO:0000313" key="8">
    <source>
        <dbReference type="EMBL" id="MEH1545695.1"/>
    </source>
</evidence>
<evidence type="ECO:0000256" key="3">
    <source>
        <dbReference type="ARBA" id="ARBA00022576"/>
    </source>
</evidence>
<dbReference type="InterPro" id="IPR001917">
    <property type="entry name" value="Aminotrans_II_pyridoxalP_BS"/>
</dbReference>
<evidence type="ECO:0000313" key="9">
    <source>
        <dbReference type="Proteomes" id="UP001309299"/>
    </source>
</evidence>
<name>A0AB35XED6_9ACTN</name>
<comment type="similarity">
    <text evidence="6">Belongs to the class-II pyridoxal-phosphate-dependent aminotransferase family.</text>
</comment>
<dbReference type="HAMAP" id="MF_01023">
    <property type="entry name" value="HisC_aminotrans_2"/>
    <property type="match status" value="1"/>
</dbReference>
<dbReference type="PANTHER" id="PTHR43643:SF3">
    <property type="entry name" value="HISTIDINOL-PHOSPHATE AMINOTRANSFERASE"/>
    <property type="match status" value="1"/>
</dbReference>
<evidence type="ECO:0000256" key="1">
    <source>
        <dbReference type="ARBA" id="ARBA00001933"/>
    </source>
</evidence>
<dbReference type="InterPro" id="IPR015421">
    <property type="entry name" value="PyrdxlP-dep_Trfase_major"/>
</dbReference>
<proteinExistence type="inferred from homology"/>
<evidence type="ECO:0000256" key="5">
    <source>
        <dbReference type="ARBA" id="ARBA00022898"/>
    </source>
</evidence>
<dbReference type="EC" id="2.6.1.57" evidence="6"/>
<dbReference type="HAMAP" id="MF_01513">
    <property type="entry name" value="Phe_aminotrans_2"/>
    <property type="match status" value="1"/>
</dbReference>
<dbReference type="InterPro" id="IPR004839">
    <property type="entry name" value="Aminotransferase_I/II_large"/>
</dbReference>
<dbReference type="SUPFAM" id="SSF53383">
    <property type="entry name" value="PLP-dependent transferases"/>
    <property type="match status" value="1"/>
</dbReference>
<evidence type="ECO:0000256" key="4">
    <source>
        <dbReference type="ARBA" id="ARBA00022679"/>
    </source>
</evidence>
<keyword evidence="3 6" id="KW-0032">Aminotransferase</keyword>
<dbReference type="GO" id="GO:0008793">
    <property type="term" value="F:aromatic-amino-acid transaminase activity"/>
    <property type="evidence" value="ECO:0007669"/>
    <property type="project" value="UniProtKB-UniRule"/>
</dbReference>
<dbReference type="Gene3D" id="3.90.1150.10">
    <property type="entry name" value="Aspartate Aminotransferase, domain 1"/>
    <property type="match status" value="1"/>
</dbReference>
<comment type="subunit">
    <text evidence="2 6">Homodimer.</text>
</comment>
<dbReference type="GO" id="GO:0000105">
    <property type="term" value="P:L-histidine biosynthetic process"/>
    <property type="evidence" value="ECO:0007669"/>
    <property type="project" value="InterPro"/>
</dbReference>
<dbReference type="EMBL" id="JBAKUA010000002">
    <property type="protein sequence ID" value="MEH1545695.1"/>
    <property type="molecule type" value="Genomic_DNA"/>
</dbReference>
<dbReference type="InterPro" id="IPR015424">
    <property type="entry name" value="PyrdxlP-dep_Trfase"/>
</dbReference>
<comment type="catalytic activity">
    <reaction evidence="6">
        <text>an aromatic L-alpha-amino acid + 2-oxoglutarate = an aromatic oxo-acid + L-glutamate</text>
        <dbReference type="Rhea" id="RHEA:17533"/>
        <dbReference type="ChEBI" id="CHEBI:16810"/>
        <dbReference type="ChEBI" id="CHEBI:29985"/>
        <dbReference type="ChEBI" id="CHEBI:73309"/>
        <dbReference type="ChEBI" id="CHEBI:84824"/>
        <dbReference type="EC" id="2.6.1.57"/>
    </reaction>
</comment>
<feature type="domain" description="Aminotransferase class I/classII large" evidence="7">
    <location>
        <begin position="26"/>
        <end position="348"/>
    </location>
</feature>
<evidence type="ECO:0000259" key="7">
    <source>
        <dbReference type="Pfam" id="PF00155"/>
    </source>
</evidence>
<dbReference type="InterPro" id="IPR015422">
    <property type="entry name" value="PyrdxlP-dep_Trfase_small"/>
</dbReference>
<protein>
    <recommendedName>
        <fullName evidence="6">Aromatic amino acid aminotransferase</fullName>
        <shortName evidence="6">ArAT</shortName>
        <ecNumber evidence="6">2.6.1.57</ecNumber>
    </recommendedName>
</protein>
<evidence type="ECO:0000256" key="6">
    <source>
        <dbReference type="HAMAP-Rule" id="MF_01513"/>
    </source>
</evidence>
<dbReference type="InterPro" id="IPR050106">
    <property type="entry name" value="HistidinolP_aminotransfase"/>
</dbReference>
<reference evidence="8" key="1">
    <citation type="submission" date="2024-02" db="EMBL/GenBank/DDBJ databases">
        <title>Bacterial skin colonization with Propionibacterium avidum as a risk factor for Periprosthetic Joint Infections - a single-center prospective study.</title>
        <authorList>
            <person name="Achermann Y."/>
        </authorList>
    </citation>
    <scope>NUCLEOTIDE SEQUENCE</scope>
    <source>
        <strain evidence="8">PAVI-2017310195</strain>
    </source>
</reference>
<dbReference type="NCBIfam" id="NF002878">
    <property type="entry name" value="PRK03321.1"/>
    <property type="match status" value="1"/>
</dbReference>
<comment type="caution">
    <text evidence="8">The sequence shown here is derived from an EMBL/GenBank/DDBJ whole genome shotgun (WGS) entry which is preliminary data.</text>
</comment>
<dbReference type="GO" id="GO:0004400">
    <property type="term" value="F:histidinol-phosphate transaminase activity"/>
    <property type="evidence" value="ECO:0007669"/>
    <property type="project" value="InterPro"/>
</dbReference>
<dbReference type="PANTHER" id="PTHR43643">
    <property type="entry name" value="HISTIDINOL-PHOSPHATE AMINOTRANSFERASE 2"/>
    <property type="match status" value="1"/>
</dbReference>